<evidence type="ECO:0000313" key="1">
    <source>
        <dbReference type="EMBL" id="ETW78984.1"/>
    </source>
</evidence>
<proteinExistence type="predicted"/>
<accession>W4JZS9</accession>
<dbReference type="KEGG" id="hir:HETIRDRAFT_441128"/>
<organism evidence="1 2">
    <name type="scientific">Heterobasidion irregulare (strain TC 32-1)</name>
    <dbReference type="NCBI Taxonomy" id="747525"/>
    <lineage>
        <taxon>Eukaryota</taxon>
        <taxon>Fungi</taxon>
        <taxon>Dikarya</taxon>
        <taxon>Basidiomycota</taxon>
        <taxon>Agaricomycotina</taxon>
        <taxon>Agaricomycetes</taxon>
        <taxon>Russulales</taxon>
        <taxon>Bondarzewiaceae</taxon>
        <taxon>Heterobasidion</taxon>
        <taxon>Heterobasidion annosum species complex</taxon>
    </lineage>
</organism>
<name>W4JZS9_HETIT</name>
<dbReference type="InParanoid" id="W4JZS9"/>
<protein>
    <submittedName>
        <fullName evidence="1">Uncharacterized protein</fullName>
    </submittedName>
</protein>
<evidence type="ECO:0000313" key="2">
    <source>
        <dbReference type="Proteomes" id="UP000030671"/>
    </source>
</evidence>
<dbReference type="EMBL" id="KI925461">
    <property type="protein sequence ID" value="ETW78984.1"/>
    <property type="molecule type" value="Genomic_DNA"/>
</dbReference>
<reference evidence="1 2" key="1">
    <citation type="journal article" date="2012" name="New Phytol.">
        <title>Insight into trade-off between wood decay and parasitism from the genome of a fungal forest pathogen.</title>
        <authorList>
            <person name="Olson A."/>
            <person name="Aerts A."/>
            <person name="Asiegbu F."/>
            <person name="Belbahri L."/>
            <person name="Bouzid O."/>
            <person name="Broberg A."/>
            <person name="Canback B."/>
            <person name="Coutinho P.M."/>
            <person name="Cullen D."/>
            <person name="Dalman K."/>
            <person name="Deflorio G."/>
            <person name="van Diepen L.T."/>
            <person name="Dunand C."/>
            <person name="Duplessis S."/>
            <person name="Durling M."/>
            <person name="Gonthier P."/>
            <person name="Grimwood J."/>
            <person name="Fossdal C.G."/>
            <person name="Hansson D."/>
            <person name="Henrissat B."/>
            <person name="Hietala A."/>
            <person name="Himmelstrand K."/>
            <person name="Hoffmeister D."/>
            <person name="Hogberg N."/>
            <person name="James T.Y."/>
            <person name="Karlsson M."/>
            <person name="Kohler A."/>
            <person name="Kues U."/>
            <person name="Lee Y.H."/>
            <person name="Lin Y.C."/>
            <person name="Lind M."/>
            <person name="Lindquist E."/>
            <person name="Lombard V."/>
            <person name="Lucas S."/>
            <person name="Lunden K."/>
            <person name="Morin E."/>
            <person name="Murat C."/>
            <person name="Park J."/>
            <person name="Raffaello T."/>
            <person name="Rouze P."/>
            <person name="Salamov A."/>
            <person name="Schmutz J."/>
            <person name="Solheim H."/>
            <person name="Stahlberg J."/>
            <person name="Velez H."/>
            <person name="de Vries R.P."/>
            <person name="Wiebenga A."/>
            <person name="Woodward S."/>
            <person name="Yakovlev I."/>
            <person name="Garbelotto M."/>
            <person name="Martin F."/>
            <person name="Grigoriev I.V."/>
            <person name="Stenlid J."/>
        </authorList>
    </citation>
    <scope>NUCLEOTIDE SEQUENCE [LARGE SCALE GENOMIC DNA]</scope>
    <source>
        <strain evidence="1 2">TC 32-1</strain>
    </source>
</reference>
<dbReference type="AlphaFoldDB" id="W4JZS9"/>
<keyword evidence="2" id="KW-1185">Reference proteome</keyword>
<dbReference type="Proteomes" id="UP000030671">
    <property type="component" value="Unassembled WGS sequence"/>
</dbReference>
<dbReference type="HOGENOM" id="CLU_2740336_0_0_1"/>
<sequence>MADSAGIKSEFGAHGLREERGNYYPLPKNCSTSQPAHGAFAFAPCSFQLASFFSFPSLNKNERPVPTDRRF</sequence>
<dbReference type="GeneID" id="20675330"/>
<dbReference type="RefSeq" id="XP_009549264.1">
    <property type="nucleotide sequence ID" value="XM_009550969.1"/>
</dbReference>
<gene>
    <name evidence="1" type="ORF">HETIRDRAFT_441128</name>
</gene>